<gene>
    <name evidence="4" type="ORF">ACFPEL_01250</name>
</gene>
<keyword evidence="2" id="KW-0663">Pyridoxal phosphate</keyword>
<comment type="cofactor">
    <cofactor evidence="1">
        <name>pyridoxal 5'-phosphate</name>
        <dbReference type="ChEBI" id="CHEBI:597326"/>
    </cofactor>
</comment>
<dbReference type="CDD" id="cd01561">
    <property type="entry name" value="CBS_like"/>
    <property type="match status" value="1"/>
</dbReference>
<reference evidence="5" key="1">
    <citation type="journal article" date="2019" name="Int. J. Syst. Evol. Microbiol.">
        <title>The Global Catalogue of Microorganisms (GCM) 10K type strain sequencing project: providing services to taxonomists for standard genome sequencing and annotation.</title>
        <authorList>
            <consortium name="The Broad Institute Genomics Platform"/>
            <consortium name="The Broad Institute Genome Sequencing Center for Infectious Disease"/>
            <person name="Wu L."/>
            <person name="Ma J."/>
        </authorList>
    </citation>
    <scope>NUCLEOTIDE SEQUENCE [LARGE SCALE GENOMIC DNA]</scope>
    <source>
        <strain evidence="5">CCUG 50347</strain>
    </source>
</reference>
<dbReference type="Pfam" id="PF00291">
    <property type="entry name" value="PALP"/>
    <property type="match status" value="1"/>
</dbReference>
<feature type="domain" description="Tryptophan synthase beta chain-like PALP" evidence="3">
    <location>
        <begin position="10"/>
        <end position="304"/>
    </location>
</feature>
<keyword evidence="5" id="KW-1185">Reference proteome</keyword>
<dbReference type="SUPFAM" id="SSF53686">
    <property type="entry name" value="Tryptophan synthase beta subunit-like PLP-dependent enzymes"/>
    <property type="match status" value="1"/>
</dbReference>
<organism evidence="4 5">
    <name type="scientific">Actinomycetospora chibensis</name>
    <dbReference type="NCBI Taxonomy" id="663606"/>
    <lineage>
        <taxon>Bacteria</taxon>
        <taxon>Bacillati</taxon>
        <taxon>Actinomycetota</taxon>
        <taxon>Actinomycetes</taxon>
        <taxon>Pseudonocardiales</taxon>
        <taxon>Pseudonocardiaceae</taxon>
        <taxon>Actinomycetospora</taxon>
    </lineage>
</organism>
<dbReference type="InterPro" id="IPR001926">
    <property type="entry name" value="TrpB-like_PALP"/>
</dbReference>
<proteinExistence type="predicted"/>
<dbReference type="RefSeq" id="WP_274190229.1">
    <property type="nucleotide sequence ID" value="NZ_BAABHN010000002.1"/>
</dbReference>
<evidence type="ECO:0000256" key="1">
    <source>
        <dbReference type="ARBA" id="ARBA00001933"/>
    </source>
</evidence>
<evidence type="ECO:0000313" key="5">
    <source>
        <dbReference type="Proteomes" id="UP001595909"/>
    </source>
</evidence>
<evidence type="ECO:0000259" key="3">
    <source>
        <dbReference type="Pfam" id="PF00291"/>
    </source>
</evidence>
<evidence type="ECO:0000313" key="4">
    <source>
        <dbReference type="EMBL" id="MFC4831021.1"/>
    </source>
</evidence>
<dbReference type="Proteomes" id="UP001595909">
    <property type="component" value="Unassembled WGS sequence"/>
</dbReference>
<sequence>MPGSVHESVLDAIGATPLIRLRRVTEGLAPAIYVKAEWQNAGGSVKDRAAMWMIRAAERSGALGPGGVIVEGTSGNTGIGLALVGGFLGYRTLIVVPDTTAAEKIAALRAYGAEVVLTPGGLPRDDPRHVINLAARIAEETPGGWLADQYGNPANPRAHHDTTAPEIWEQTGGRVTCFVAGIGTGGTLSGTGAALKERGPVRVVGVDPVTSAYGGGDGSPYYVEAIGHYRHPDTVDDPWPANWDRSVADEVVRVDDRTTMRTARRLAREEGLLLGGSSATAVAGALVAARDLGPDDVVVVIAPDSGRAYLSKYFDDGWLRRLGFLDEPDAHVPGPLVGDLPVVAVPVVRASWTVARARAALAGTPGPAPVTHDRTDGAAAPSEILGAVTSADLDGLPDDDPVRHHVRPVPPSLGAGEGVEGARARLDGAEAAWLVRDGRVAAVVTRAAIGLAPSD</sequence>
<dbReference type="InterPro" id="IPR001216">
    <property type="entry name" value="P-phosphate_BS"/>
</dbReference>
<dbReference type="PANTHER" id="PTHR10314">
    <property type="entry name" value="CYSTATHIONINE BETA-SYNTHASE"/>
    <property type="match status" value="1"/>
</dbReference>
<dbReference type="EMBL" id="JBHSIM010000002">
    <property type="protein sequence ID" value="MFC4831021.1"/>
    <property type="molecule type" value="Genomic_DNA"/>
</dbReference>
<protein>
    <submittedName>
        <fullName evidence="4">PLP-dependent cysteine synthase family protein</fullName>
    </submittedName>
</protein>
<comment type="caution">
    <text evidence="4">The sequence shown here is derived from an EMBL/GenBank/DDBJ whole genome shotgun (WGS) entry which is preliminary data.</text>
</comment>
<dbReference type="InterPro" id="IPR050214">
    <property type="entry name" value="Cys_Synth/Cystath_Beta-Synth"/>
</dbReference>
<accession>A0ABV9RCJ6</accession>
<dbReference type="InterPro" id="IPR036052">
    <property type="entry name" value="TrpB-like_PALP_sf"/>
</dbReference>
<evidence type="ECO:0000256" key="2">
    <source>
        <dbReference type="ARBA" id="ARBA00022898"/>
    </source>
</evidence>
<dbReference type="PROSITE" id="PS00901">
    <property type="entry name" value="CYS_SYNTHASE"/>
    <property type="match status" value="1"/>
</dbReference>
<dbReference type="Gene3D" id="3.40.50.1100">
    <property type="match status" value="2"/>
</dbReference>
<name>A0ABV9RCJ6_9PSEU</name>